<keyword evidence="3" id="KW-1185">Reference proteome</keyword>
<evidence type="ECO:0000313" key="2">
    <source>
        <dbReference type="EMBL" id="MBO0930354.1"/>
    </source>
</evidence>
<keyword evidence="1" id="KW-0812">Transmembrane</keyword>
<sequence>MDLTPIFYGIWALVSLLLAIAGVLTGWILADDVPRAWVVALRLITGFLLLNTLVFLLLLVGQ</sequence>
<dbReference type="Proteomes" id="UP000664795">
    <property type="component" value="Unassembled WGS sequence"/>
</dbReference>
<proteinExistence type="predicted"/>
<evidence type="ECO:0000313" key="3">
    <source>
        <dbReference type="Proteomes" id="UP000664795"/>
    </source>
</evidence>
<protein>
    <submittedName>
        <fullName evidence="2">Uncharacterized protein</fullName>
    </submittedName>
</protein>
<keyword evidence="1" id="KW-1133">Transmembrane helix</keyword>
<dbReference type="RefSeq" id="WP_207334319.1">
    <property type="nucleotide sequence ID" value="NZ_JAFMYU010000003.1"/>
</dbReference>
<feature type="transmembrane region" description="Helical" evidence="1">
    <location>
        <begin position="36"/>
        <end position="60"/>
    </location>
</feature>
<name>A0A939JWU2_9BACT</name>
<dbReference type="EMBL" id="JAFMYU010000003">
    <property type="protein sequence ID" value="MBO0930354.1"/>
    <property type="molecule type" value="Genomic_DNA"/>
</dbReference>
<keyword evidence="1" id="KW-0472">Membrane</keyword>
<accession>A0A939JWU2</accession>
<reference evidence="2 3" key="1">
    <citation type="submission" date="2021-03" db="EMBL/GenBank/DDBJ databases">
        <title>Fibrella sp. HMF5036 genome sequencing and assembly.</title>
        <authorList>
            <person name="Kang H."/>
            <person name="Kim H."/>
            <person name="Bae S."/>
            <person name="Joh K."/>
        </authorList>
    </citation>
    <scope>NUCLEOTIDE SEQUENCE [LARGE SCALE GENOMIC DNA]</scope>
    <source>
        <strain evidence="2 3">HMF5036</strain>
    </source>
</reference>
<evidence type="ECO:0000256" key="1">
    <source>
        <dbReference type="SAM" id="Phobius"/>
    </source>
</evidence>
<gene>
    <name evidence="2" type="ORF">J2I48_05070</name>
</gene>
<organism evidence="2 3">
    <name type="scientific">Fibrella aquatilis</name>
    <dbReference type="NCBI Taxonomy" id="2817059"/>
    <lineage>
        <taxon>Bacteria</taxon>
        <taxon>Pseudomonadati</taxon>
        <taxon>Bacteroidota</taxon>
        <taxon>Cytophagia</taxon>
        <taxon>Cytophagales</taxon>
        <taxon>Spirosomataceae</taxon>
        <taxon>Fibrella</taxon>
    </lineage>
</organism>
<comment type="caution">
    <text evidence="2">The sequence shown here is derived from an EMBL/GenBank/DDBJ whole genome shotgun (WGS) entry which is preliminary data.</text>
</comment>
<feature type="transmembrane region" description="Helical" evidence="1">
    <location>
        <begin position="7"/>
        <end position="30"/>
    </location>
</feature>
<dbReference type="AlphaFoldDB" id="A0A939JWU2"/>